<dbReference type="RefSeq" id="WP_237364009.1">
    <property type="nucleotide sequence ID" value="NZ_CAKLDM010000004.1"/>
</dbReference>
<feature type="coiled-coil region" evidence="1">
    <location>
        <begin position="211"/>
        <end position="245"/>
    </location>
</feature>
<dbReference type="Proteomes" id="UP000838748">
    <property type="component" value="Unassembled WGS sequence"/>
</dbReference>
<keyword evidence="3" id="KW-1185">Reference proteome</keyword>
<evidence type="ECO:0000256" key="1">
    <source>
        <dbReference type="SAM" id="Coils"/>
    </source>
</evidence>
<evidence type="ECO:0008006" key="4">
    <source>
        <dbReference type="Google" id="ProtNLM"/>
    </source>
</evidence>
<gene>
    <name evidence="2" type="ORF">VMF7928_04417</name>
</gene>
<proteinExistence type="predicted"/>
<evidence type="ECO:0000313" key="2">
    <source>
        <dbReference type="EMBL" id="CAH0543134.1"/>
    </source>
</evidence>
<name>A0ABN8E9Y5_9VIBR</name>
<reference evidence="2" key="1">
    <citation type="submission" date="2021-11" db="EMBL/GenBank/DDBJ databases">
        <authorList>
            <person name="Rodrigo-Torres L."/>
            <person name="Arahal R. D."/>
            <person name="Lucena T."/>
        </authorList>
    </citation>
    <scope>NUCLEOTIDE SEQUENCE</scope>
    <source>
        <strain evidence="2">CECT 7928</strain>
    </source>
</reference>
<evidence type="ECO:0000313" key="3">
    <source>
        <dbReference type="Proteomes" id="UP000838748"/>
    </source>
</evidence>
<comment type="caution">
    <text evidence="2">The sequence shown here is derived from an EMBL/GenBank/DDBJ whole genome shotgun (WGS) entry which is preliminary data.</text>
</comment>
<organism evidence="2 3">
    <name type="scientific">Vibrio marisflavi CECT 7928</name>
    <dbReference type="NCBI Taxonomy" id="634439"/>
    <lineage>
        <taxon>Bacteria</taxon>
        <taxon>Pseudomonadati</taxon>
        <taxon>Pseudomonadota</taxon>
        <taxon>Gammaproteobacteria</taxon>
        <taxon>Vibrionales</taxon>
        <taxon>Vibrionaceae</taxon>
        <taxon>Vibrio</taxon>
    </lineage>
</organism>
<keyword evidence="1" id="KW-0175">Coiled coil</keyword>
<sequence length="316" mass="35436">MERKILRKVKDRFNLFNDGRKLNSNKRKYVIKAVQSMIEAAQTNELLRLGEAYGYYGHQPRQRANKLSIGETEVINIKGRPVVVENVPSNCTTSLSCSDDGIVTHEQDIFDTPTGRIIDSLIKSGVGGWSWATSGRDGSSAGGECITNNYYGMDYVLQPNYLSLDHPQMMMESTQQHDKLLESLASNGFDDDSADNIIKSFSRQTANPERIAELETETMYLEGVNASLEEEVKALKRGKDMLLEAVESLPFYLTTEQKDAISNLSSERDLKVISMMFESVGDKKLKTFEPANATVSATGEKMKHEINYSGTRRRFS</sequence>
<dbReference type="EMBL" id="CAKLDM010000004">
    <property type="protein sequence ID" value="CAH0543134.1"/>
    <property type="molecule type" value="Genomic_DNA"/>
</dbReference>
<accession>A0ABN8E9Y5</accession>
<protein>
    <recommendedName>
        <fullName evidence="4">Head processing protein</fullName>
    </recommendedName>
</protein>